<sequence>MIRHHMWLCLLLAGLFQIAGLCNAAGADLSYEGSSSIGDALLPELAQAFTAETGIPFGDIRASSSNQGFAAVKEGKAAIGGLSRLLTQAELESGLANRVIGYDALVVAVHPDNPVTSLTMGQLADIFAGKITNWQQVGGPDRPIITLYRAGEEGGVVGQFREVVMGGQPLASPSFAFPTHQENLEYVAANPAAITFAAMIGDKGLTRYLAIDGVLPTQDTLSLGQYPLGRPFVLVYRDEQPVPAVTKFIEFVLSKNGQAIVRKYVQPVMVFE</sequence>
<comment type="caution">
    <text evidence="4">The sequence shown here is derived from an EMBL/GenBank/DDBJ whole genome shotgun (WGS) entry which is preliminary data.</text>
</comment>
<name>A0A367ZM97_9BACT</name>
<feature type="signal peptide" evidence="2">
    <location>
        <begin position="1"/>
        <end position="24"/>
    </location>
</feature>
<dbReference type="AlphaFoldDB" id="A0A367ZM97"/>
<dbReference type="Gene3D" id="3.40.190.10">
    <property type="entry name" value="Periplasmic binding protein-like II"/>
    <property type="match status" value="2"/>
</dbReference>
<evidence type="ECO:0000256" key="1">
    <source>
        <dbReference type="ARBA" id="ARBA00022729"/>
    </source>
</evidence>
<evidence type="ECO:0000259" key="3">
    <source>
        <dbReference type="Pfam" id="PF12849"/>
    </source>
</evidence>
<dbReference type="SUPFAM" id="SSF53850">
    <property type="entry name" value="Periplasmic binding protein-like II"/>
    <property type="match status" value="1"/>
</dbReference>
<dbReference type="InterPro" id="IPR024370">
    <property type="entry name" value="PBP_domain"/>
</dbReference>
<keyword evidence="1 2" id="KW-0732">Signal</keyword>
<feature type="domain" description="PBP" evidence="3">
    <location>
        <begin position="28"/>
        <end position="255"/>
    </location>
</feature>
<gene>
    <name evidence="4" type="ORF">OZSIB_0119</name>
</gene>
<accession>A0A367ZM97</accession>
<protein>
    <submittedName>
        <fullName evidence="4">Phosphate ABC transporter, periplasmic phosphate-binding protein PstS</fullName>
    </submittedName>
</protein>
<evidence type="ECO:0000256" key="2">
    <source>
        <dbReference type="SAM" id="SignalP"/>
    </source>
</evidence>
<reference evidence="4 5" key="1">
    <citation type="submission" date="2018-05" db="EMBL/GenBank/DDBJ databases">
        <title>A metagenomic window into the 2 km-deep terrestrial subsurface aquifer revealed taxonomically and functionally diverse microbial community comprising novel uncultured bacterial lineages.</title>
        <authorList>
            <person name="Kadnikov V.V."/>
            <person name="Mardanov A.V."/>
            <person name="Beletsky A.V."/>
            <person name="Banks D."/>
            <person name="Pimenov N.V."/>
            <person name="Frank Y.A."/>
            <person name="Karnachuk O.V."/>
            <person name="Ravin N.V."/>
        </authorList>
    </citation>
    <scope>NUCLEOTIDE SEQUENCE [LARGE SCALE GENOMIC DNA]</scope>
    <source>
        <strain evidence="4">BY5</strain>
    </source>
</reference>
<organism evidence="4 5">
    <name type="scientific">Candidatus Ozemobacter sibiricus</name>
    <dbReference type="NCBI Taxonomy" id="2268124"/>
    <lineage>
        <taxon>Bacteria</taxon>
        <taxon>Candidatus Ozemobacteria</taxon>
        <taxon>Candidatus Ozemobacterales</taxon>
        <taxon>Candidatus Ozemobacteraceae</taxon>
        <taxon>Candidatus Ozemobacter</taxon>
    </lineage>
</organism>
<dbReference type="PANTHER" id="PTHR30570:SF1">
    <property type="entry name" value="PHOSPHATE-BINDING PROTEIN PSTS"/>
    <property type="match status" value="1"/>
</dbReference>
<dbReference type="CDD" id="cd13653">
    <property type="entry name" value="PBP2_phosphate_like_1"/>
    <property type="match status" value="1"/>
</dbReference>
<proteinExistence type="predicted"/>
<dbReference type="Pfam" id="PF12849">
    <property type="entry name" value="PBP_like_2"/>
    <property type="match status" value="1"/>
</dbReference>
<dbReference type="EMBL" id="QOQW01000014">
    <property type="protein sequence ID" value="RCK79248.1"/>
    <property type="molecule type" value="Genomic_DNA"/>
</dbReference>
<feature type="chain" id="PRO_5016785448" evidence="2">
    <location>
        <begin position="25"/>
        <end position="272"/>
    </location>
</feature>
<evidence type="ECO:0000313" key="4">
    <source>
        <dbReference type="EMBL" id="RCK79248.1"/>
    </source>
</evidence>
<evidence type="ECO:0000313" key="5">
    <source>
        <dbReference type="Proteomes" id="UP000252355"/>
    </source>
</evidence>
<dbReference type="PANTHER" id="PTHR30570">
    <property type="entry name" value="PERIPLASMIC PHOSPHATE BINDING COMPONENT OF PHOSPHATE ABC TRANSPORTER"/>
    <property type="match status" value="1"/>
</dbReference>
<dbReference type="Proteomes" id="UP000252355">
    <property type="component" value="Unassembled WGS sequence"/>
</dbReference>
<dbReference type="InterPro" id="IPR050811">
    <property type="entry name" value="Phosphate_ABC_transporter"/>
</dbReference>